<feature type="non-terminal residue" evidence="1">
    <location>
        <position position="62"/>
    </location>
</feature>
<evidence type="ECO:0000313" key="2">
    <source>
        <dbReference type="Proteomes" id="UP000676336"/>
    </source>
</evidence>
<comment type="caution">
    <text evidence="1">The sequence shown here is derived from an EMBL/GenBank/DDBJ whole genome shotgun (WGS) entry which is preliminary data.</text>
</comment>
<dbReference type="Gene3D" id="1.20.920.20">
    <property type="match status" value="1"/>
</dbReference>
<sequence>MQKTLENLQPQLVEMDKKVDETLVIVEREKTEAVRQEQIVRVDEEKANEQKASADQIKAECD</sequence>
<evidence type="ECO:0000313" key="1">
    <source>
        <dbReference type="EMBL" id="CAF4816606.1"/>
    </source>
</evidence>
<name>A0A8S3BC06_9BILA</name>
<dbReference type="AlphaFoldDB" id="A0A8S3BC06"/>
<dbReference type="EMBL" id="CAJOBI010152462">
    <property type="protein sequence ID" value="CAF4816606.1"/>
    <property type="molecule type" value="Genomic_DNA"/>
</dbReference>
<protein>
    <submittedName>
        <fullName evidence="1">Uncharacterized protein</fullName>
    </submittedName>
</protein>
<accession>A0A8S3BC06</accession>
<organism evidence="1 2">
    <name type="scientific">Rotaria magnacalcarata</name>
    <dbReference type="NCBI Taxonomy" id="392030"/>
    <lineage>
        <taxon>Eukaryota</taxon>
        <taxon>Metazoa</taxon>
        <taxon>Spiralia</taxon>
        <taxon>Gnathifera</taxon>
        <taxon>Rotifera</taxon>
        <taxon>Eurotatoria</taxon>
        <taxon>Bdelloidea</taxon>
        <taxon>Philodinida</taxon>
        <taxon>Philodinidae</taxon>
        <taxon>Rotaria</taxon>
    </lineage>
</organism>
<gene>
    <name evidence="1" type="ORF">SMN809_LOCUS47839</name>
</gene>
<proteinExistence type="predicted"/>
<reference evidence="1" key="1">
    <citation type="submission" date="2021-02" db="EMBL/GenBank/DDBJ databases">
        <authorList>
            <person name="Nowell W R."/>
        </authorList>
    </citation>
    <scope>NUCLEOTIDE SEQUENCE</scope>
</reference>
<dbReference type="Proteomes" id="UP000676336">
    <property type="component" value="Unassembled WGS sequence"/>
</dbReference>